<dbReference type="AlphaFoldDB" id="A0A2N5SBY1"/>
<evidence type="ECO:0000313" key="1">
    <source>
        <dbReference type="EMBL" id="PLW10773.1"/>
    </source>
</evidence>
<dbReference type="EMBL" id="PGCI01000950">
    <property type="protein sequence ID" value="PLW10773.1"/>
    <property type="molecule type" value="Genomic_DNA"/>
</dbReference>
<accession>A0A2N5SBY1</accession>
<name>A0A2N5SBY1_9BASI</name>
<evidence type="ECO:0000313" key="2">
    <source>
        <dbReference type="Proteomes" id="UP000235392"/>
    </source>
</evidence>
<gene>
    <name evidence="1" type="ORF">PCASD_21298</name>
</gene>
<comment type="caution">
    <text evidence="1">The sequence shown here is derived from an EMBL/GenBank/DDBJ whole genome shotgun (WGS) entry which is preliminary data.</text>
</comment>
<dbReference type="Proteomes" id="UP000235392">
    <property type="component" value="Unassembled WGS sequence"/>
</dbReference>
<reference evidence="1 2" key="1">
    <citation type="submission" date="2017-11" db="EMBL/GenBank/DDBJ databases">
        <title>De novo assembly and phasing of dikaryotic genomes from two isolates of Puccinia coronata f. sp. avenae, the causal agent of oat crown rust.</title>
        <authorList>
            <person name="Miller M.E."/>
            <person name="Zhang Y."/>
            <person name="Omidvar V."/>
            <person name="Sperschneider J."/>
            <person name="Schwessinger B."/>
            <person name="Raley C."/>
            <person name="Palmer J.M."/>
            <person name="Garnica D."/>
            <person name="Upadhyaya N."/>
            <person name="Rathjen J."/>
            <person name="Taylor J.M."/>
            <person name="Park R.F."/>
            <person name="Dodds P.N."/>
            <person name="Hirsch C.D."/>
            <person name="Kianian S.F."/>
            <person name="Figueroa M."/>
        </authorList>
    </citation>
    <scope>NUCLEOTIDE SEQUENCE [LARGE SCALE GENOMIC DNA]</scope>
    <source>
        <strain evidence="1">12SD80</strain>
    </source>
</reference>
<sequence length="280" mass="31193">MEPPEAKNATRLDVNELQFCGFTADNRERYRASLITSKSAATAIDIECAASRTPPSPDVFVTPPRQTGHIYALRDNNDGHLSFPEASQPKSPTEIELLDGTGHVIANLTNTMLEDATPYKHINLQAFLKVAYIPANDELTQAHMIINRIDHWSYFKMTTKAQLTQKGFPIGTARLLCNAAAHIQPYKKEATMPLLPRLPHNKLPISAAKFTQQAKIDAFLSACRIPVNNQDTRARMKIHQINHWSFFLKSSEEELVRLGFSGKTSVQICQGVAKLTQVDG</sequence>
<organism evidence="1 2">
    <name type="scientific">Puccinia coronata f. sp. avenae</name>
    <dbReference type="NCBI Taxonomy" id="200324"/>
    <lineage>
        <taxon>Eukaryota</taxon>
        <taxon>Fungi</taxon>
        <taxon>Dikarya</taxon>
        <taxon>Basidiomycota</taxon>
        <taxon>Pucciniomycotina</taxon>
        <taxon>Pucciniomycetes</taxon>
        <taxon>Pucciniales</taxon>
        <taxon>Pucciniaceae</taxon>
        <taxon>Puccinia</taxon>
    </lineage>
</organism>
<protein>
    <submittedName>
        <fullName evidence="1">Uncharacterized protein</fullName>
    </submittedName>
</protein>
<proteinExistence type="predicted"/>